<dbReference type="Pfam" id="PF15615">
    <property type="entry name" value="TerB_C"/>
    <property type="match status" value="1"/>
</dbReference>
<protein>
    <submittedName>
        <fullName evidence="3">Predicted DNA-binding protein, MmcQ/YjbR family</fullName>
    </submittedName>
</protein>
<dbReference type="Pfam" id="PF04237">
    <property type="entry name" value="YjbR"/>
    <property type="match status" value="1"/>
</dbReference>
<feature type="domain" description="TerB N-terminal" evidence="1">
    <location>
        <begin position="229"/>
        <end position="367"/>
    </location>
</feature>
<dbReference type="InterPro" id="IPR058532">
    <property type="entry name" value="YjbR/MT2646/Rv2570-like"/>
</dbReference>
<dbReference type="InterPro" id="IPR028932">
    <property type="entry name" value="TerB-C"/>
</dbReference>
<dbReference type="RefSeq" id="WP_073389194.1">
    <property type="nucleotide sequence ID" value="NZ_FQXK01000031.1"/>
</dbReference>
<evidence type="ECO:0000313" key="4">
    <source>
        <dbReference type="Proteomes" id="UP000184278"/>
    </source>
</evidence>
<dbReference type="GO" id="GO:0003677">
    <property type="term" value="F:DNA binding"/>
    <property type="evidence" value="ECO:0007669"/>
    <property type="project" value="UniProtKB-KW"/>
</dbReference>
<dbReference type="Gene3D" id="3.90.1150.30">
    <property type="match status" value="1"/>
</dbReference>
<accession>A0A1M6BKD1</accession>
<dbReference type="OrthoDB" id="2663344at2"/>
<dbReference type="InterPro" id="IPR025266">
    <property type="entry name" value="TerB_N"/>
</dbReference>
<gene>
    <name evidence="3" type="ORF">SAMN02745229_03175</name>
</gene>
<dbReference type="STRING" id="1121131.SAMN02745229_03175"/>
<evidence type="ECO:0000259" key="2">
    <source>
        <dbReference type="Pfam" id="PF15615"/>
    </source>
</evidence>
<dbReference type="PANTHER" id="PTHR35145">
    <property type="entry name" value="CYTOPLASMIC PROTEIN-RELATED"/>
    <property type="match status" value="1"/>
</dbReference>
<keyword evidence="4" id="KW-1185">Reference proteome</keyword>
<sequence>MIPDGSLRYDILDYSNNKYNIKPIYPWTLLPEYAVLRHESSLKWYALFMNVDGQRLGLTPGRIYDVIDLRCPDAEIPSLLEKEGFLPAYHMSKKNWVTILLDGSVALDEIIKLLDESYEITRDRKDISASSNGNQRNINDDRYLGSDTVNKSINKSIDYHKSIDIDYPKTSGSSDYSDNYSNTGNVVFTGTYKDQPLSFGGRRHVDESLPPRIAEMKALYNVIDSRPGADGYYFYKQGKFMEDYEESYDFHGRFMRFFPTYHVMNNDQLRGYFDFRRRIREGDTDTNSISFVYVYLYELLCNIGVSDPEDGFRKILHIDEVFGKVDTSMHDYIKEWLIDYVVYYDLPVSLLEGIYDKGVDDSLSTLFSYEKYILEATDRSKNSLKENDNSSESENDEFNLSEEDTHKIFEAIDALSSYSLSGSLFYRKNPKDMEEIAVRAYRAISLFYQEHDKPMLLEKCFGARGIYPYHMFRKALFYDHLRYDNYEYRFSSCRVYRCKEGHWSVETYREINGKSSDLGAICREIDRLCRRKFSFGHPLQQKLNLPLVIQAITDEIDAYIRKKEEAARPKIHIDFDKLSGIRKDAAYTREQLITAEEMSDEDEFMAFDDSKAASFEEDIVSGTVQEIDNMSNDAVVNTNVEAATSSSILSEHQLKIVNLLLSGGNVSEYVSANHLMLSIEIDSINEVMYDEIGDTVIEFDGESPTLVEDYVEDIKEILGIGQ</sequence>
<dbReference type="Proteomes" id="UP000184278">
    <property type="component" value="Unassembled WGS sequence"/>
</dbReference>
<dbReference type="InterPro" id="IPR038056">
    <property type="entry name" value="YjbR-like_sf"/>
</dbReference>
<reference evidence="4" key="1">
    <citation type="submission" date="2016-11" db="EMBL/GenBank/DDBJ databases">
        <authorList>
            <person name="Varghese N."/>
            <person name="Submissions S."/>
        </authorList>
    </citation>
    <scope>NUCLEOTIDE SEQUENCE [LARGE SCALE GENOMIC DNA]</scope>
    <source>
        <strain evidence="4">DSM 3071</strain>
    </source>
</reference>
<keyword evidence="3" id="KW-0238">DNA-binding</keyword>
<dbReference type="EMBL" id="FQXK01000031">
    <property type="protein sequence ID" value="SHI49117.1"/>
    <property type="molecule type" value="Genomic_DNA"/>
</dbReference>
<proteinExistence type="predicted"/>
<feature type="domain" description="TerB-C" evidence="2">
    <location>
        <begin position="559"/>
        <end position="715"/>
    </location>
</feature>
<dbReference type="GeneID" id="89511759"/>
<name>A0A1M6BKD1_BUTFI</name>
<organism evidence="3 4">
    <name type="scientific">Butyrivibrio fibrisolvens DSM 3071</name>
    <dbReference type="NCBI Taxonomy" id="1121131"/>
    <lineage>
        <taxon>Bacteria</taxon>
        <taxon>Bacillati</taxon>
        <taxon>Bacillota</taxon>
        <taxon>Clostridia</taxon>
        <taxon>Lachnospirales</taxon>
        <taxon>Lachnospiraceae</taxon>
        <taxon>Butyrivibrio</taxon>
    </lineage>
</organism>
<dbReference type="SUPFAM" id="SSF142906">
    <property type="entry name" value="YjbR-like"/>
    <property type="match status" value="1"/>
</dbReference>
<evidence type="ECO:0000259" key="1">
    <source>
        <dbReference type="Pfam" id="PF13208"/>
    </source>
</evidence>
<dbReference type="Pfam" id="PF13208">
    <property type="entry name" value="TerB_N"/>
    <property type="match status" value="1"/>
</dbReference>
<dbReference type="PANTHER" id="PTHR35145:SF1">
    <property type="entry name" value="CYTOPLASMIC PROTEIN"/>
    <property type="match status" value="1"/>
</dbReference>
<dbReference type="AlphaFoldDB" id="A0A1M6BKD1"/>
<dbReference type="InterPro" id="IPR007351">
    <property type="entry name" value="YjbR"/>
</dbReference>
<evidence type="ECO:0000313" key="3">
    <source>
        <dbReference type="EMBL" id="SHI49117.1"/>
    </source>
</evidence>